<feature type="transmembrane region" description="Helical" evidence="1">
    <location>
        <begin position="184"/>
        <end position="201"/>
    </location>
</feature>
<feature type="transmembrane region" description="Helical" evidence="1">
    <location>
        <begin position="317"/>
        <end position="336"/>
    </location>
</feature>
<sequence length="404" mass="42843">MSDDTPAGLGHGRTVKPLVRMRARRPDEKHRAATPLELLFDLCFVVAAGQAGARLVHALAEGDTGHGVTGYLLVFFAIWWAWVNFTWFASAYDTDDVPYRLATLVQMAGVLVLAAGIPRAFDEGDYKVAITGYVIMRVALAAQWLRAARGERGAGRTAALRYAAGFVLVQAGWVVLVLLPHGAWAWGVGPLIVAEIAVPAFAEHSRRTPWHPHHIAERYGLFTIIMLGESVAAATVAVRSALDDSTALDELLPIAAGGLVIVFAAFWIYFAVPIHAYLVSSRQAFAWGLGHYVILGSAAAIGAGIEVAVEQATHHAHLSTLAASCAVTVPTALFLLSTWAAHSRHFKTGIAQQLVLPATALLVLAASFAGHWAVPLAALVTACAVAAGLWLARPKAPVARADTG</sequence>
<keyword evidence="1" id="KW-0472">Membrane</keyword>
<protein>
    <submittedName>
        <fullName evidence="2">Low temperature requirement protein A</fullName>
    </submittedName>
</protein>
<reference evidence="2 3" key="1">
    <citation type="submission" date="2020-12" db="EMBL/GenBank/DDBJ databases">
        <title>Streptomyces typhae sp. nov., a novel endophytic actinomycete isolated from the root of cattail pollen (Typha angustifolia L.).</title>
        <authorList>
            <person name="Peng C."/>
            <person name="Liu C."/>
        </authorList>
    </citation>
    <scope>NUCLEOTIDE SEQUENCE [LARGE SCALE GENOMIC DNA]</scope>
    <source>
        <strain evidence="2 3">JCM 4753</strain>
    </source>
</reference>
<comment type="caution">
    <text evidence="2">The sequence shown here is derived from an EMBL/GenBank/DDBJ whole genome shotgun (WGS) entry which is preliminary data.</text>
</comment>
<organism evidence="2 3">
    <name type="scientific">Streptomyces flavofungini</name>
    <dbReference type="NCBI Taxonomy" id="68200"/>
    <lineage>
        <taxon>Bacteria</taxon>
        <taxon>Bacillati</taxon>
        <taxon>Actinomycetota</taxon>
        <taxon>Actinomycetes</taxon>
        <taxon>Kitasatosporales</taxon>
        <taxon>Streptomycetaceae</taxon>
        <taxon>Streptomyces</taxon>
    </lineage>
</organism>
<evidence type="ECO:0000313" key="2">
    <source>
        <dbReference type="EMBL" id="MBJ3807825.1"/>
    </source>
</evidence>
<dbReference type="PANTHER" id="PTHR36840:SF1">
    <property type="entry name" value="BLL5714 PROTEIN"/>
    <property type="match status" value="1"/>
</dbReference>
<feature type="transmembrane region" description="Helical" evidence="1">
    <location>
        <begin position="284"/>
        <end position="305"/>
    </location>
</feature>
<evidence type="ECO:0000313" key="3">
    <source>
        <dbReference type="Proteomes" id="UP000634780"/>
    </source>
</evidence>
<gene>
    <name evidence="2" type="ORF">JGB26_11955</name>
</gene>
<keyword evidence="1" id="KW-0812">Transmembrane</keyword>
<dbReference type="InterPro" id="IPR010640">
    <property type="entry name" value="Low_temperature_requirement_A"/>
</dbReference>
<keyword evidence="1" id="KW-1133">Transmembrane helix</keyword>
<feature type="transmembrane region" description="Helical" evidence="1">
    <location>
        <begin position="372"/>
        <end position="392"/>
    </location>
</feature>
<name>A0ABS0X3Q0_9ACTN</name>
<dbReference type="PANTHER" id="PTHR36840">
    <property type="entry name" value="BLL5714 PROTEIN"/>
    <property type="match status" value="1"/>
</dbReference>
<feature type="transmembrane region" description="Helical" evidence="1">
    <location>
        <begin position="127"/>
        <end position="147"/>
    </location>
</feature>
<dbReference type="Proteomes" id="UP000634780">
    <property type="component" value="Unassembled WGS sequence"/>
</dbReference>
<accession>A0ABS0X3Q0</accession>
<feature type="transmembrane region" description="Helical" evidence="1">
    <location>
        <begin position="348"/>
        <end position="366"/>
    </location>
</feature>
<proteinExistence type="predicted"/>
<feature type="transmembrane region" description="Helical" evidence="1">
    <location>
        <begin position="159"/>
        <end position="178"/>
    </location>
</feature>
<feature type="transmembrane region" description="Helical" evidence="1">
    <location>
        <begin position="254"/>
        <end position="272"/>
    </location>
</feature>
<feature type="transmembrane region" description="Helical" evidence="1">
    <location>
        <begin position="68"/>
        <end position="89"/>
    </location>
</feature>
<keyword evidence="3" id="KW-1185">Reference proteome</keyword>
<evidence type="ECO:0000256" key="1">
    <source>
        <dbReference type="SAM" id="Phobius"/>
    </source>
</evidence>
<dbReference type="RefSeq" id="WP_190118998.1">
    <property type="nucleotide sequence ID" value="NZ_BMVR01000013.1"/>
</dbReference>
<feature type="transmembrane region" description="Helical" evidence="1">
    <location>
        <begin position="101"/>
        <end position="121"/>
    </location>
</feature>
<dbReference type="Pfam" id="PF06772">
    <property type="entry name" value="LtrA"/>
    <property type="match status" value="1"/>
</dbReference>
<dbReference type="EMBL" id="JAEKOZ010000006">
    <property type="protein sequence ID" value="MBJ3807825.1"/>
    <property type="molecule type" value="Genomic_DNA"/>
</dbReference>
<feature type="transmembrane region" description="Helical" evidence="1">
    <location>
        <begin position="221"/>
        <end position="242"/>
    </location>
</feature>